<reference evidence="7" key="1">
    <citation type="submission" date="2019-08" db="EMBL/GenBank/DDBJ databases">
        <authorList>
            <person name="Kucharzyk K."/>
            <person name="Murdoch R.W."/>
            <person name="Higgins S."/>
            <person name="Loffler F."/>
        </authorList>
    </citation>
    <scope>NUCLEOTIDE SEQUENCE</scope>
</reference>
<dbReference type="InterPro" id="IPR011990">
    <property type="entry name" value="TPR-like_helical_dom_sf"/>
</dbReference>
<dbReference type="GO" id="GO:0016020">
    <property type="term" value="C:membrane"/>
    <property type="evidence" value="ECO:0007669"/>
    <property type="project" value="UniProtKB-SubCell"/>
</dbReference>
<keyword evidence="3 5" id="KW-1133">Transmembrane helix</keyword>
<dbReference type="PANTHER" id="PTHR37422:SF13">
    <property type="entry name" value="LIPOPOLYSACCHARIDE BIOSYNTHESIS PROTEIN PA4999-RELATED"/>
    <property type="match status" value="1"/>
</dbReference>
<accession>A0A644XNV1</accession>
<dbReference type="InterPro" id="IPR051533">
    <property type="entry name" value="WaaL-like"/>
</dbReference>
<dbReference type="InterPro" id="IPR007016">
    <property type="entry name" value="O-antigen_ligase-rel_domated"/>
</dbReference>
<feature type="transmembrane region" description="Helical" evidence="5">
    <location>
        <begin position="12"/>
        <end position="36"/>
    </location>
</feature>
<feature type="transmembrane region" description="Helical" evidence="5">
    <location>
        <begin position="99"/>
        <end position="116"/>
    </location>
</feature>
<feature type="transmembrane region" description="Helical" evidence="5">
    <location>
        <begin position="168"/>
        <end position="187"/>
    </location>
</feature>
<feature type="transmembrane region" description="Helical" evidence="5">
    <location>
        <begin position="224"/>
        <end position="243"/>
    </location>
</feature>
<feature type="transmembrane region" description="Helical" evidence="5">
    <location>
        <begin position="255"/>
        <end position="278"/>
    </location>
</feature>
<name>A0A644XNV1_9ZZZZ</name>
<evidence type="ECO:0000313" key="7">
    <source>
        <dbReference type="EMBL" id="MPM17657.1"/>
    </source>
</evidence>
<dbReference type="EMBL" id="VSSQ01002838">
    <property type="protein sequence ID" value="MPM17657.1"/>
    <property type="molecule type" value="Genomic_DNA"/>
</dbReference>
<evidence type="ECO:0000256" key="1">
    <source>
        <dbReference type="ARBA" id="ARBA00004141"/>
    </source>
</evidence>
<feature type="transmembrane region" description="Helical" evidence="5">
    <location>
        <begin position="68"/>
        <end position="87"/>
    </location>
</feature>
<feature type="transmembrane region" description="Helical" evidence="5">
    <location>
        <begin position="376"/>
        <end position="395"/>
    </location>
</feature>
<comment type="caution">
    <text evidence="7">The sequence shown here is derived from an EMBL/GenBank/DDBJ whole genome shotgun (WGS) entry which is preliminary data.</text>
</comment>
<feature type="transmembrane region" description="Helical" evidence="5">
    <location>
        <begin position="42"/>
        <end position="61"/>
    </location>
</feature>
<proteinExistence type="predicted"/>
<keyword evidence="2 5" id="KW-0812">Transmembrane</keyword>
<dbReference type="AlphaFoldDB" id="A0A644XNV1"/>
<dbReference type="SUPFAM" id="SSF48452">
    <property type="entry name" value="TPR-like"/>
    <property type="match status" value="1"/>
</dbReference>
<sequence length="626" mass="70264">MEMNFNQYIIRSLLIAGVIFLLCIVFATDISLANGLVAGKVFWFHLAMLFLAMCSLMAALLTKQKRQFAFSVTDGMVLALAAVVALTYNRALNPEPEKMLFGGQLIILWFLLRFILTGWPQLSLFIPAAIVGVGLMEAVSGIRQLNGFAGSNHSLFRLTGDFYNPGPYSGYLAMVLPVCLWMILRFDNYKKGSWRQTEIYLHYLGWISLLAIIVVLPAGMSRTAWIAAAVSCIWVYWAERIGWKETKKCINNHRTLAILFSILILFFAAGALAGVYTLKKDSANGRLLLWKVAGQAIMEQPWNGTGLGGFPAAYAEAQAEYFTSGKASETERIVAGCPEYGFNEFLQIGVEQGLAGVLFFVLLLSYSLFRGVKNRQIGASGGILALIVFALASYPLQLPEFWVVLMVLMGMANVETPVATDTFPALSAKGRMILSVVMIGGLVMCCGWIFWQQKGYYQGYKKWNTMKMLYTSKAYEVACEGYEELVPLLGHKPELLFEAAQCLSKMERFEEANRLLERAMRLSGDPMIHYMAAKNEQSQGNYQKAEKLLLHAINMLPERIYPYYLLTKLYSEKVFFQEDKFFNAAEAVLKKEPKVESTAIREMRTDVLKLIDEYSNHTISNNNDSL</sequence>
<organism evidence="7">
    <name type="scientific">bioreactor metagenome</name>
    <dbReference type="NCBI Taxonomy" id="1076179"/>
    <lineage>
        <taxon>unclassified sequences</taxon>
        <taxon>metagenomes</taxon>
        <taxon>ecological metagenomes</taxon>
    </lineage>
</organism>
<dbReference type="Gene3D" id="1.25.40.10">
    <property type="entry name" value="Tetratricopeptide repeat domain"/>
    <property type="match status" value="1"/>
</dbReference>
<feature type="domain" description="O-antigen ligase-related" evidence="6">
    <location>
        <begin position="208"/>
        <end position="361"/>
    </location>
</feature>
<protein>
    <recommendedName>
        <fullName evidence="6">O-antigen ligase-related domain-containing protein</fullName>
    </recommendedName>
</protein>
<evidence type="ECO:0000256" key="4">
    <source>
        <dbReference type="ARBA" id="ARBA00023136"/>
    </source>
</evidence>
<keyword evidence="4 5" id="KW-0472">Membrane</keyword>
<feature type="transmembrane region" description="Helical" evidence="5">
    <location>
        <begin position="123"/>
        <end position="142"/>
    </location>
</feature>
<comment type="subcellular location">
    <subcellularLocation>
        <location evidence="1">Membrane</location>
        <topology evidence="1">Multi-pass membrane protein</topology>
    </subcellularLocation>
</comment>
<dbReference type="PANTHER" id="PTHR37422">
    <property type="entry name" value="TEICHURONIC ACID BIOSYNTHESIS PROTEIN TUAE"/>
    <property type="match status" value="1"/>
</dbReference>
<gene>
    <name evidence="7" type="ORF">SDC9_64054</name>
</gene>
<evidence type="ECO:0000259" key="6">
    <source>
        <dbReference type="Pfam" id="PF04932"/>
    </source>
</evidence>
<feature type="transmembrane region" description="Helical" evidence="5">
    <location>
        <begin position="199"/>
        <end position="218"/>
    </location>
</feature>
<feature type="transmembrane region" description="Helical" evidence="5">
    <location>
        <begin position="432"/>
        <end position="451"/>
    </location>
</feature>
<evidence type="ECO:0000256" key="5">
    <source>
        <dbReference type="SAM" id="Phobius"/>
    </source>
</evidence>
<dbReference type="Pfam" id="PF04932">
    <property type="entry name" value="Wzy_C"/>
    <property type="match status" value="1"/>
</dbReference>
<feature type="transmembrane region" description="Helical" evidence="5">
    <location>
        <begin position="352"/>
        <end position="369"/>
    </location>
</feature>
<evidence type="ECO:0000256" key="2">
    <source>
        <dbReference type="ARBA" id="ARBA00022692"/>
    </source>
</evidence>
<evidence type="ECO:0000256" key="3">
    <source>
        <dbReference type="ARBA" id="ARBA00022989"/>
    </source>
</evidence>